<dbReference type="NCBIfam" id="TIGR01549">
    <property type="entry name" value="HAD-SF-IA-v1"/>
    <property type="match status" value="1"/>
</dbReference>
<evidence type="ECO:0000313" key="1">
    <source>
        <dbReference type="EMBL" id="GAA4155878.1"/>
    </source>
</evidence>
<dbReference type="SFLD" id="SFLDG01129">
    <property type="entry name" value="C1.5:_HAD__Beta-PGM__Phosphata"/>
    <property type="match status" value="1"/>
</dbReference>
<dbReference type="Gene3D" id="1.10.150.240">
    <property type="entry name" value="Putative phosphatase, domain 2"/>
    <property type="match status" value="1"/>
</dbReference>
<name>A0ABP7ZF89_9MICO</name>
<reference evidence="1" key="2">
    <citation type="submission" date="2023-12" db="EMBL/GenBank/DDBJ databases">
        <authorList>
            <person name="Sun Q."/>
            <person name="Inoue M."/>
        </authorList>
    </citation>
    <scope>NUCLEOTIDE SEQUENCE</scope>
    <source>
        <strain evidence="1">JCM 17590</strain>
    </source>
</reference>
<dbReference type="InterPro" id="IPR023214">
    <property type="entry name" value="HAD_sf"/>
</dbReference>
<protein>
    <submittedName>
        <fullName evidence="1">HAD family hydrolase</fullName>
    </submittedName>
</protein>
<accession>A0ABP7ZF89</accession>
<keyword evidence="1" id="KW-0378">Hydrolase</keyword>
<dbReference type="PANTHER" id="PTHR43434">
    <property type="entry name" value="PHOSPHOGLYCOLATE PHOSPHATASE"/>
    <property type="match status" value="1"/>
</dbReference>
<dbReference type="Gene3D" id="3.40.50.1000">
    <property type="entry name" value="HAD superfamily/HAD-like"/>
    <property type="match status" value="1"/>
</dbReference>
<dbReference type="RefSeq" id="WP_344790202.1">
    <property type="nucleotide sequence ID" value="NZ_BAABBV010000001.1"/>
</dbReference>
<dbReference type="SUPFAM" id="SSF56784">
    <property type="entry name" value="HAD-like"/>
    <property type="match status" value="1"/>
</dbReference>
<dbReference type="EMBL" id="BAABBV010000001">
    <property type="protein sequence ID" value="GAA4155878.1"/>
    <property type="molecule type" value="Genomic_DNA"/>
</dbReference>
<dbReference type="PRINTS" id="PR00413">
    <property type="entry name" value="HADHALOGNASE"/>
</dbReference>
<proteinExistence type="predicted"/>
<dbReference type="InterPro" id="IPR036412">
    <property type="entry name" value="HAD-like_sf"/>
</dbReference>
<gene>
    <name evidence="1" type="ORF">GCM10022286_05480</name>
</gene>
<dbReference type="InterPro" id="IPR050155">
    <property type="entry name" value="HAD-like_hydrolase_sf"/>
</dbReference>
<keyword evidence="2" id="KW-1185">Reference proteome</keyword>
<organism evidence="1 2">
    <name type="scientific">Gryllotalpicola daejeonensis</name>
    <dbReference type="NCBI Taxonomy" id="993087"/>
    <lineage>
        <taxon>Bacteria</taxon>
        <taxon>Bacillati</taxon>
        <taxon>Actinomycetota</taxon>
        <taxon>Actinomycetes</taxon>
        <taxon>Micrococcales</taxon>
        <taxon>Microbacteriaceae</taxon>
        <taxon>Gryllotalpicola</taxon>
    </lineage>
</organism>
<dbReference type="Proteomes" id="UP001415169">
    <property type="component" value="Unassembled WGS sequence"/>
</dbReference>
<dbReference type="PANTHER" id="PTHR43434:SF16">
    <property type="entry name" value="BLL8046 PROTEIN"/>
    <property type="match status" value="1"/>
</dbReference>
<evidence type="ECO:0000313" key="2">
    <source>
        <dbReference type="Proteomes" id="UP001415169"/>
    </source>
</evidence>
<dbReference type="SFLD" id="SFLDG01135">
    <property type="entry name" value="C1.5.6:_HAD__Beta-PGM__Phospha"/>
    <property type="match status" value="1"/>
</dbReference>
<dbReference type="InterPro" id="IPR006439">
    <property type="entry name" value="HAD-SF_hydro_IA"/>
</dbReference>
<sequence length="222" mass="23727">MSTSIRAVLFDIDGTLVDSNYLHVAAWHRAFQATGEQVDAWRIHRGIGQDSATLLSSLVGERSDEWVEHAKSLHTRFYEDLASRLRVFDGARELITELDRRGVRVVLATSAPEDELSLLTGLLAVDDAVYATTSADDVDTAKPDPDIIGIALERAGVGAAEAIMIGDAVWDMKASRRAGVTPYAVLSGGVGAEELREAGAQGVFEDARAVLEHLGSLLGANG</sequence>
<dbReference type="InterPro" id="IPR023198">
    <property type="entry name" value="PGP-like_dom2"/>
</dbReference>
<reference evidence="1" key="1">
    <citation type="journal article" date="2014" name="Int. J. Syst. Evol. Microbiol.">
        <title>Complete genome of a new Firmicutes species belonging to the dominant human colonic microbiota ('Ruminococcus bicirculans') reveals two chromosomes and a selective capacity to utilize plant glucans.</title>
        <authorList>
            <consortium name="NISC Comparative Sequencing Program"/>
            <person name="Wegmann U."/>
            <person name="Louis P."/>
            <person name="Goesmann A."/>
            <person name="Henrissat B."/>
            <person name="Duncan S.H."/>
            <person name="Flint H.J."/>
        </authorList>
    </citation>
    <scope>NUCLEOTIDE SEQUENCE</scope>
    <source>
        <strain evidence="1">JCM 17590</strain>
    </source>
</reference>
<dbReference type="SFLD" id="SFLDS00003">
    <property type="entry name" value="Haloacid_Dehalogenase"/>
    <property type="match status" value="1"/>
</dbReference>
<comment type="caution">
    <text evidence="1">The sequence shown here is derived from an EMBL/GenBank/DDBJ whole genome shotgun (WGS) entry which is preliminary data.</text>
</comment>
<dbReference type="Pfam" id="PF00702">
    <property type="entry name" value="Hydrolase"/>
    <property type="match status" value="1"/>
</dbReference>
<dbReference type="GO" id="GO:0016787">
    <property type="term" value="F:hydrolase activity"/>
    <property type="evidence" value="ECO:0007669"/>
    <property type="project" value="UniProtKB-KW"/>
</dbReference>